<dbReference type="GO" id="GO:0003677">
    <property type="term" value="F:DNA binding"/>
    <property type="evidence" value="ECO:0007669"/>
    <property type="project" value="TreeGrafter"/>
</dbReference>
<dbReference type="GO" id="GO:0005634">
    <property type="term" value="C:nucleus"/>
    <property type="evidence" value="ECO:0007669"/>
    <property type="project" value="TreeGrafter"/>
</dbReference>
<comment type="caution">
    <text evidence="4">The sequence shown here is derived from an EMBL/GenBank/DDBJ whole genome shotgun (WGS) entry which is preliminary data.</text>
</comment>
<keyword evidence="1" id="KW-0805">Transcription regulation</keyword>
<proteinExistence type="predicted"/>
<dbReference type="PANTHER" id="PTHR46391:SF35">
    <property type="entry name" value="BASIC LEUCINE ZIPPER 34-LIKE ISOFORM X1"/>
    <property type="match status" value="1"/>
</dbReference>
<dbReference type="GO" id="GO:0003700">
    <property type="term" value="F:DNA-binding transcription factor activity"/>
    <property type="evidence" value="ECO:0007669"/>
    <property type="project" value="InterPro"/>
</dbReference>
<evidence type="ECO:0000256" key="3">
    <source>
        <dbReference type="ARBA" id="ARBA00023242"/>
    </source>
</evidence>
<sequence length="196" mass="22717">MAGWMKNVMEMGQQPPRFPNSAVNAIVNRRHSCMLRDAEENLKMILQPNKAADYPLFSDPSIDPKKLRGIGSRLASLRSRVRELEYVAQLEQQVDSLKAIVSDLAHQVSYYDSKRFELCHENEAIKMRINKLCGEQKLKNAENEWLQQEKHKLSDILTMQHQLQQQQLLQVPPEQIHDQEQQETVAECNLGEEQEP</sequence>
<dbReference type="GO" id="GO:0045893">
    <property type="term" value="P:positive regulation of DNA-templated transcription"/>
    <property type="evidence" value="ECO:0007669"/>
    <property type="project" value="TreeGrafter"/>
</dbReference>
<evidence type="ECO:0000313" key="4">
    <source>
        <dbReference type="EMBL" id="KAJ4969782.1"/>
    </source>
</evidence>
<keyword evidence="2" id="KW-0804">Transcription</keyword>
<name>A0A9Q0KFW7_9MAGN</name>
<evidence type="ECO:0000313" key="5">
    <source>
        <dbReference type="Proteomes" id="UP001141806"/>
    </source>
</evidence>
<keyword evidence="3" id="KW-0539">Nucleus</keyword>
<keyword evidence="5" id="KW-1185">Reference proteome</keyword>
<reference evidence="4" key="1">
    <citation type="journal article" date="2023" name="Plant J.">
        <title>The genome of the king protea, Protea cynaroides.</title>
        <authorList>
            <person name="Chang J."/>
            <person name="Duong T.A."/>
            <person name="Schoeman C."/>
            <person name="Ma X."/>
            <person name="Roodt D."/>
            <person name="Barker N."/>
            <person name="Li Z."/>
            <person name="Van de Peer Y."/>
            <person name="Mizrachi E."/>
        </authorList>
    </citation>
    <scope>NUCLEOTIDE SEQUENCE</scope>
    <source>
        <tissue evidence="4">Young leaves</tissue>
    </source>
</reference>
<organism evidence="4 5">
    <name type="scientific">Protea cynaroides</name>
    <dbReference type="NCBI Taxonomy" id="273540"/>
    <lineage>
        <taxon>Eukaryota</taxon>
        <taxon>Viridiplantae</taxon>
        <taxon>Streptophyta</taxon>
        <taxon>Embryophyta</taxon>
        <taxon>Tracheophyta</taxon>
        <taxon>Spermatophyta</taxon>
        <taxon>Magnoliopsida</taxon>
        <taxon>Proteales</taxon>
        <taxon>Proteaceae</taxon>
        <taxon>Protea</taxon>
    </lineage>
</organism>
<dbReference type="SUPFAM" id="SSF57959">
    <property type="entry name" value="Leucine zipper domain"/>
    <property type="match status" value="1"/>
</dbReference>
<dbReference type="InterPro" id="IPR052483">
    <property type="entry name" value="bZIP_transcription_regulators"/>
</dbReference>
<dbReference type="InterPro" id="IPR046347">
    <property type="entry name" value="bZIP_sf"/>
</dbReference>
<accession>A0A9Q0KFW7</accession>
<dbReference type="PANTHER" id="PTHR46391">
    <property type="entry name" value="BASIC LEUCINE ZIPPER 34"/>
    <property type="match status" value="1"/>
</dbReference>
<evidence type="ECO:0000256" key="2">
    <source>
        <dbReference type="ARBA" id="ARBA00023163"/>
    </source>
</evidence>
<protein>
    <submittedName>
        <fullName evidence="4">Uncharacterized protein</fullName>
    </submittedName>
</protein>
<evidence type="ECO:0000256" key="1">
    <source>
        <dbReference type="ARBA" id="ARBA00023015"/>
    </source>
</evidence>
<dbReference type="EMBL" id="JAMYWD010000005">
    <property type="protein sequence ID" value="KAJ4969782.1"/>
    <property type="molecule type" value="Genomic_DNA"/>
</dbReference>
<dbReference type="AlphaFoldDB" id="A0A9Q0KFW7"/>
<dbReference type="Proteomes" id="UP001141806">
    <property type="component" value="Unassembled WGS sequence"/>
</dbReference>
<dbReference type="OrthoDB" id="552661at2759"/>
<gene>
    <name evidence="4" type="ORF">NE237_002881</name>
</gene>